<dbReference type="EMBL" id="QXGB01000320">
    <property type="protein sequence ID" value="KAE9219581.1"/>
    <property type="molecule type" value="Genomic_DNA"/>
</dbReference>
<proteinExistence type="predicted"/>
<dbReference type="EMBL" id="QXGE01000282">
    <property type="protein sequence ID" value="KAE9317376.1"/>
    <property type="molecule type" value="Genomic_DNA"/>
</dbReference>
<keyword evidence="1" id="KW-0812">Transmembrane</keyword>
<evidence type="ECO:0000313" key="7">
    <source>
        <dbReference type="EMBL" id="KAE9243306.1"/>
    </source>
</evidence>
<keyword evidence="10" id="KW-1185">Reference proteome</keyword>
<dbReference type="Proteomes" id="UP000437068">
    <property type="component" value="Unassembled WGS sequence"/>
</dbReference>
<dbReference type="EMBL" id="QXFX01000289">
    <property type="protein sequence ID" value="KAE9121828.1"/>
    <property type="molecule type" value="Genomic_DNA"/>
</dbReference>
<feature type="chain" id="PRO_5036166779" description="Amino acid transporter transmembrane domain-containing protein" evidence="2">
    <location>
        <begin position="23"/>
        <end position="59"/>
    </location>
</feature>
<dbReference type="Proteomes" id="UP000488956">
    <property type="component" value="Unassembled WGS sequence"/>
</dbReference>
<evidence type="ECO:0000313" key="4">
    <source>
        <dbReference type="EMBL" id="KAE9121828.1"/>
    </source>
</evidence>
<gene>
    <name evidence="8" type="ORF">PF001_g6878</name>
    <name evidence="7" type="ORF">PF002_g8323</name>
    <name evidence="6" type="ORF">PF005_g7822</name>
    <name evidence="5" type="ORF">PF007_g7607</name>
    <name evidence="3" type="ORF">PF009_g15548</name>
    <name evidence="4" type="ORF">PF010_g6952</name>
</gene>
<evidence type="ECO:0000256" key="1">
    <source>
        <dbReference type="SAM" id="Phobius"/>
    </source>
</evidence>
<name>A0A6A3YLD3_9STRA</name>
<evidence type="ECO:0000313" key="14">
    <source>
        <dbReference type="Proteomes" id="UP000488956"/>
    </source>
</evidence>
<dbReference type="Proteomes" id="UP000429523">
    <property type="component" value="Unassembled WGS sequence"/>
</dbReference>
<evidence type="ECO:0000313" key="11">
    <source>
        <dbReference type="Proteomes" id="UP000437068"/>
    </source>
</evidence>
<dbReference type="EMBL" id="QXGF01000902">
    <property type="protein sequence ID" value="KAE8934475.1"/>
    <property type="molecule type" value="Genomic_DNA"/>
</dbReference>
<feature type="signal peptide" evidence="2">
    <location>
        <begin position="1"/>
        <end position="22"/>
    </location>
</feature>
<feature type="transmembrane region" description="Helical" evidence="1">
    <location>
        <begin position="35"/>
        <end position="54"/>
    </location>
</feature>
<evidence type="ECO:0008006" key="15">
    <source>
        <dbReference type="Google" id="ProtNLM"/>
    </source>
</evidence>
<sequence>MCRVGGLCGVFVFIVLTPLSESIMSTSPTSGFDSWTGGMIVCWTYIPISGLLSAKPLAP</sequence>
<dbReference type="Proteomes" id="UP000440367">
    <property type="component" value="Unassembled WGS sequence"/>
</dbReference>
<dbReference type="EMBL" id="QXFZ01000305">
    <property type="protein sequence ID" value="KAE9122024.1"/>
    <property type="molecule type" value="Genomic_DNA"/>
</dbReference>
<dbReference type="Proteomes" id="UP000441208">
    <property type="component" value="Unassembled WGS sequence"/>
</dbReference>
<organism evidence="6 10">
    <name type="scientific">Phytophthora fragariae</name>
    <dbReference type="NCBI Taxonomy" id="53985"/>
    <lineage>
        <taxon>Eukaryota</taxon>
        <taxon>Sar</taxon>
        <taxon>Stramenopiles</taxon>
        <taxon>Oomycota</taxon>
        <taxon>Peronosporomycetes</taxon>
        <taxon>Peronosporales</taxon>
        <taxon>Peronosporaceae</taxon>
        <taxon>Phytophthora</taxon>
    </lineage>
</organism>
<accession>A0A6A3YLD3</accession>
<protein>
    <recommendedName>
        <fullName evidence="15">Amino acid transporter transmembrane domain-containing protein</fullName>
    </recommendedName>
</protein>
<keyword evidence="1" id="KW-1133">Transmembrane helix</keyword>
<evidence type="ECO:0000313" key="9">
    <source>
        <dbReference type="Proteomes" id="UP000429523"/>
    </source>
</evidence>
<dbReference type="AlphaFoldDB" id="A0A6A3YLD3"/>
<evidence type="ECO:0000313" key="8">
    <source>
        <dbReference type="EMBL" id="KAE9317376.1"/>
    </source>
</evidence>
<keyword evidence="1" id="KW-0472">Membrane</keyword>
<evidence type="ECO:0000256" key="2">
    <source>
        <dbReference type="SAM" id="SignalP"/>
    </source>
</evidence>
<comment type="caution">
    <text evidence="6">The sequence shown here is derived from an EMBL/GenBank/DDBJ whole genome shotgun (WGS) entry which is preliminary data.</text>
</comment>
<evidence type="ECO:0000313" key="10">
    <source>
        <dbReference type="Proteomes" id="UP000433483"/>
    </source>
</evidence>
<evidence type="ECO:0000313" key="12">
    <source>
        <dbReference type="Proteomes" id="UP000440367"/>
    </source>
</evidence>
<reference evidence="9 10" key="1">
    <citation type="submission" date="2018-08" db="EMBL/GenBank/DDBJ databases">
        <title>Genomic investigation of the strawberry pathogen Phytophthora fragariae indicates pathogenicity is determined by transcriptional variation in three key races.</title>
        <authorList>
            <person name="Adams T.M."/>
            <person name="Armitage A.D."/>
            <person name="Sobczyk M.K."/>
            <person name="Bates H.J."/>
            <person name="Dunwell J.M."/>
            <person name="Nellist C.F."/>
            <person name="Harrison R.J."/>
        </authorList>
    </citation>
    <scope>NUCLEOTIDE SEQUENCE [LARGE SCALE GENOMIC DNA]</scope>
    <source>
        <strain evidence="8 11">A4</strain>
        <strain evidence="7 12">BC-1</strain>
        <strain evidence="6 10">NOV-27</strain>
        <strain evidence="5 13">NOV-71</strain>
        <strain evidence="3 9">NOV-9</strain>
        <strain evidence="4 14">ONT-3</strain>
    </source>
</reference>
<dbReference type="EMBL" id="QXGD01000323">
    <property type="protein sequence ID" value="KAE9243306.1"/>
    <property type="molecule type" value="Genomic_DNA"/>
</dbReference>
<evidence type="ECO:0000313" key="13">
    <source>
        <dbReference type="Proteomes" id="UP000441208"/>
    </source>
</evidence>
<evidence type="ECO:0000313" key="3">
    <source>
        <dbReference type="EMBL" id="KAE8934475.1"/>
    </source>
</evidence>
<keyword evidence="2" id="KW-0732">Signal</keyword>
<evidence type="ECO:0000313" key="6">
    <source>
        <dbReference type="EMBL" id="KAE9219581.1"/>
    </source>
</evidence>
<dbReference type="Proteomes" id="UP000433483">
    <property type="component" value="Unassembled WGS sequence"/>
</dbReference>
<evidence type="ECO:0000313" key="5">
    <source>
        <dbReference type="EMBL" id="KAE9122024.1"/>
    </source>
</evidence>